<keyword evidence="3 6" id="KW-0378">Hydrolase</keyword>
<organism evidence="6 7">
    <name type="scientific">Occultella aeris</name>
    <dbReference type="NCBI Taxonomy" id="2761496"/>
    <lineage>
        <taxon>Bacteria</taxon>
        <taxon>Bacillati</taxon>
        <taxon>Actinomycetota</taxon>
        <taxon>Actinomycetes</taxon>
        <taxon>Micrococcales</taxon>
        <taxon>Ruaniaceae</taxon>
        <taxon>Occultella</taxon>
    </lineage>
</organism>
<reference evidence="6 7" key="1">
    <citation type="submission" date="2019-11" db="EMBL/GenBank/DDBJ databases">
        <authorList>
            <person name="Criscuolo A."/>
        </authorList>
    </citation>
    <scope>NUCLEOTIDE SEQUENCE [LARGE SCALE GENOMIC DNA]</scope>
    <source>
        <strain evidence="6">CIP111667</strain>
    </source>
</reference>
<comment type="similarity">
    <text evidence="1">Belongs to the sulfatase family.</text>
</comment>
<dbReference type="Gene3D" id="3.40.720.10">
    <property type="entry name" value="Alkaline Phosphatase, subunit A"/>
    <property type="match status" value="1"/>
</dbReference>
<protein>
    <submittedName>
        <fullName evidence="6">Arylsulfatase</fullName>
        <ecNumber evidence="6">3.1.6.1</ecNumber>
    </submittedName>
</protein>
<dbReference type="EC" id="3.1.6.1" evidence="6"/>
<evidence type="ECO:0000256" key="2">
    <source>
        <dbReference type="ARBA" id="ARBA00022723"/>
    </source>
</evidence>
<dbReference type="EMBL" id="CACRYJ010000004">
    <property type="protein sequence ID" value="VZO34790.1"/>
    <property type="molecule type" value="Genomic_DNA"/>
</dbReference>
<dbReference type="AlphaFoldDB" id="A0A7M4DD71"/>
<keyword evidence="4" id="KW-0106">Calcium</keyword>
<name>A0A7M4DD71_9MICO</name>
<sequence>MRRPNVVVVHWHDLGTHLRAYGYDVNVPHADTLAEQSTVFERCFSTSPLCSPARGALWTGRYPHSNGLQGLTHRGWEYGEDERTLPMHLGDAGYRTVLVGLQHESRDRGRLGFDEHPICASNHAGDVAEAAGRWLDEREDEGDPFLLVCGMLEVHRDWPAERYPPDPPHAVDVPEYLPDNEHTREDIAAFGGAIAVADRGLGIILDALRRNGLDEDTIVVFTTDHGAPFPRAKSTLYDPGVHVALMVRMPPRLGHAGPRREPGLVSHVDLVPTLLDLLGVVVPDDVQGVSFAATLREGAPPTRREVFLEKTYHAGYDPIRAIRTDSHKYIHNYEPRPLLDLPPDLEASTTRRGMGDAHLTPRPQEELYDLVVDPGETTNLVNDPCSAEMAGDLRERLDAFMIATDDALLHGPVPVPVSATPALVADR</sequence>
<dbReference type="Pfam" id="PF00884">
    <property type="entry name" value="Sulfatase"/>
    <property type="match status" value="1"/>
</dbReference>
<keyword evidence="7" id="KW-1185">Reference proteome</keyword>
<gene>
    <name evidence="6" type="ORF">HALOF300_00060</name>
</gene>
<evidence type="ECO:0000313" key="7">
    <source>
        <dbReference type="Proteomes" id="UP000419743"/>
    </source>
</evidence>
<proteinExistence type="inferred from homology"/>
<dbReference type="PANTHER" id="PTHR42693:SF53">
    <property type="entry name" value="ENDO-4-O-SULFATASE"/>
    <property type="match status" value="1"/>
</dbReference>
<dbReference type="InterPro" id="IPR024607">
    <property type="entry name" value="Sulfatase_CS"/>
</dbReference>
<evidence type="ECO:0000313" key="6">
    <source>
        <dbReference type="EMBL" id="VZO34790.1"/>
    </source>
</evidence>
<dbReference type="PROSITE" id="PS00523">
    <property type="entry name" value="SULFATASE_1"/>
    <property type="match status" value="1"/>
</dbReference>
<dbReference type="CDD" id="cd16027">
    <property type="entry name" value="SGSH"/>
    <property type="match status" value="1"/>
</dbReference>
<evidence type="ECO:0000256" key="3">
    <source>
        <dbReference type="ARBA" id="ARBA00022801"/>
    </source>
</evidence>
<dbReference type="InterPro" id="IPR050738">
    <property type="entry name" value="Sulfatase"/>
</dbReference>
<dbReference type="SUPFAM" id="SSF53649">
    <property type="entry name" value="Alkaline phosphatase-like"/>
    <property type="match status" value="1"/>
</dbReference>
<dbReference type="RefSeq" id="WP_156738658.1">
    <property type="nucleotide sequence ID" value="NZ_CACRYJ010000004.1"/>
</dbReference>
<keyword evidence="2" id="KW-0479">Metal-binding</keyword>
<dbReference type="Proteomes" id="UP000419743">
    <property type="component" value="Unassembled WGS sequence"/>
</dbReference>
<evidence type="ECO:0000256" key="1">
    <source>
        <dbReference type="ARBA" id="ARBA00008779"/>
    </source>
</evidence>
<evidence type="ECO:0000256" key="4">
    <source>
        <dbReference type="ARBA" id="ARBA00022837"/>
    </source>
</evidence>
<evidence type="ECO:0000259" key="5">
    <source>
        <dbReference type="Pfam" id="PF00884"/>
    </source>
</evidence>
<dbReference type="InterPro" id="IPR017850">
    <property type="entry name" value="Alkaline_phosphatase_core_sf"/>
</dbReference>
<accession>A0A7M4DD71</accession>
<feature type="domain" description="Sulfatase N-terminal" evidence="5">
    <location>
        <begin position="4"/>
        <end position="280"/>
    </location>
</feature>
<dbReference type="GO" id="GO:0004065">
    <property type="term" value="F:arylsulfatase activity"/>
    <property type="evidence" value="ECO:0007669"/>
    <property type="project" value="UniProtKB-EC"/>
</dbReference>
<dbReference type="PANTHER" id="PTHR42693">
    <property type="entry name" value="ARYLSULFATASE FAMILY MEMBER"/>
    <property type="match status" value="1"/>
</dbReference>
<dbReference type="GO" id="GO:0046872">
    <property type="term" value="F:metal ion binding"/>
    <property type="evidence" value="ECO:0007669"/>
    <property type="project" value="UniProtKB-KW"/>
</dbReference>
<comment type="caution">
    <text evidence="6">The sequence shown here is derived from an EMBL/GenBank/DDBJ whole genome shotgun (WGS) entry which is preliminary data.</text>
</comment>
<dbReference type="InterPro" id="IPR000917">
    <property type="entry name" value="Sulfatase_N"/>
</dbReference>